<keyword evidence="2" id="KW-0812">Transmembrane</keyword>
<dbReference type="EMBL" id="KL662127">
    <property type="protein sequence ID" value="KFM26194.1"/>
    <property type="molecule type" value="Genomic_DNA"/>
</dbReference>
<feature type="domain" description="N-acetyltransferase" evidence="3">
    <location>
        <begin position="460"/>
        <end position="631"/>
    </location>
</feature>
<keyword evidence="2" id="KW-1133">Transmembrane helix</keyword>
<dbReference type="SMART" id="SM00028">
    <property type="entry name" value="TPR"/>
    <property type="match status" value="3"/>
</dbReference>
<dbReference type="PANTHER" id="PTHR48433:SF1">
    <property type="entry name" value="OUTER ENVELOPE PROTEIN 61-LIKE"/>
    <property type="match status" value="1"/>
</dbReference>
<keyword evidence="2" id="KW-0472">Membrane</keyword>
<dbReference type="Proteomes" id="UP000028924">
    <property type="component" value="Unassembled WGS sequence"/>
</dbReference>
<dbReference type="SUPFAM" id="SSF55729">
    <property type="entry name" value="Acyl-CoA N-acyltransferases (Nat)"/>
    <property type="match status" value="1"/>
</dbReference>
<dbReference type="eggNOG" id="KOG0546">
    <property type="taxonomic scope" value="Eukaryota"/>
</dbReference>
<name>A0A087SKE0_AUXPR</name>
<evidence type="ECO:0000256" key="1">
    <source>
        <dbReference type="SAM" id="MobiDB-lite"/>
    </source>
</evidence>
<evidence type="ECO:0000313" key="4">
    <source>
        <dbReference type="EMBL" id="KFM26194.1"/>
    </source>
</evidence>
<dbReference type="InterPro" id="IPR011990">
    <property type="entry name" value="TPR-like_helical_dom_sf"/>
</dbReference>
<feature type="transmembrane region" description="Helical" evidence="2">
    <location>
        <begin position="383"/>
        <end position="405"/>
    </location>
</feature>
<dbReference type="InterPro" id="IPR000182">
    <property type="entry name" value="GNAT_dom"/>
</dbReference>
<dbReference type="GO" id="GO:0016747">
    <property type="term" value="F:acyltransferase activity, transferring groups other than amino-acyl groups"/>
    <property type="evidence" value="ECO:0007669"/>
    <property type="project" value="InterPro"/>
</dbReference>
<dbReference type="PANTHER" id="PTHR48433">
    <property type="entry name" value="OUTER ENVELOPE PROTEIN 61-LIKE"/>
    <property type="match status" value="1"/>
</dbReference>
<dbReference type="GeneID" id="23616078"/>
<dbReference type="GO" id="GO:0016853">
    <property type="term" value="F:isomerase activity"/>
    <property type="evidence" value="ECO:0007669"/>
    <property type="project" value="UniProtKB-KW"/>
</dbReference>
<dbReference type="InterPro" id="IPR019734">
    <property type="entry name" value="TPR_rpt"/>
</dbReference>
<dbReference type="PROSITE" id="PS51186">
    <property type="entry name" value="GNAT"/>
    <property type="match status" value="1"/>
</dbReference>
<evidence type="ECO:0000256" key="2">
    <source>
        <dbReference type="SAM" id="Phobius"/>
    </source>
</evidence>
<dbReference type="KEGG" id="apro:F751_4687"/>
<dbReference type="InterPro" id="IPR053319">
    <property type="entry name" value="OEP61"/>
</dbReference>
<keyword evidence="4" id="KW-0413">Isomerase</keyword>
<reference evidence="4 5" key="1">
    <citation type="journal article" date="2014" name="BMC Genomics">
        <title>Oil accumulation mechanisms of the oleaginous microalga Chlorella protothecoides revealed through its genome, transcriptomes, and proteomes.</title>
        <authorList>
            <person name="Gao C."/>
            <person name="Wang Y."/>
            <person name="Shen Y."/>
            <person name="Yan D."/>
            <person name="He X."/>
            <person name="Dai J."/>
            <person name="Wu Q."/>
        </authorList>
    </citation>
    <scope>NUCLEOTIDE SEQUENCE [LARGE SCALE GENOMIC DNA]</scope>
    <source>
        <strain evidence="4 5">0710</strain>
    </source>
</reference>
<dbReference type="AlphaFoldDB" id="A0A087SKE0"/>
<dbReference type="Gene3D" id="1.25.40.10">
    <property type="entry name" value="Tetratricopeptide repeat domain"/>
    <property type="match status" value="1"/>
</dbReference>
<dbReference type="Pfam" id="PF00583">
    <property type="entry name" value="Acetyltransf_1"/>
    <property type="match status" value="1"/>
</dbReference>
<evidence type="ECO:0000313" key="5">
    <source>
        <dbReference type="Proteomes" id="UP000028924"/>
    </source>
</evidence>
<gene>
    <name evidence="4" type="ORF">F751_4687</name>
</gene>
<sequence>MFNPEMMRMAQEMMSRMTPEQMAEMQRQAASMSPDMMQQAMRAAQGASPEDIRRAQAAAAAQTPESLLQQAQTAIPQLSAREKMVLSASETLKQDGNALHRAGKYEAAAEKYARAVNNLTGRTDAAAVSLRLGCQNNLGSCHLALGRWSEARADCDAVLAADPANRKALYRRGQALLALQLPELAVRDLAAALGLAEGDDRDVIAAKLAEARKLAEDKAPAAQAPRGGVEVEDAPPTELRGVEAGQPRRVGDVVIEEDPRAMASMLRSMDPSLLQSMAGSGGLPPGTQVHIQVAVSDSTFDPAALLSGDMVSKLTDPATLKTMQKMLKAMPPETLQQIGRQAGVNISPEMVHRLGNVSEKTLERIARASSILLRCAAVAKRCWALLRSQAALVFAIALLLLAIFLRWRGWAAAQRAVTFQRQGTLACGAGLLVLPLPKDRLEDAATLLNDSFAESLGYISMYRSYLQSQIRQYLRQHLPLLPKTVILAAFRVGDEQGAELAVEGSGDAEGEEEHLDHEPECELVGIVELSFSASTRTKALTLNPPPEHAYLSNMAVSQTMRRQGIGSFLLSSAEELAQTMGHTHVYLHSRVDDAVGVRMYSRAGYETVSQDSGMVRLIGVDPRYLMSKPCGSRGALAELAAM</sequence>
<accession>A0A087SKE0</accession>
<dbReference type="STRING" id="3075.A0A087SKE0"/>
<dbReference type="Gene3D" id="3.40.630.30">
    <property type="match status" value="1"/>
</dbReference>
<dbReference type="RefSeq" id="XP_011399090.1">
    <property type="nucleotide sequence ID" value="XM_011400788.1"/>
</dbReference>
<dbReference type="OrthoDB" id="2017234at2759"/>
<feature type="region of interest" description="Disordered" evidence="1">
    <location>
        <begin position="42"/>
        <end position="63"/>
    </location>
</feature>
<keyword evidence="5" id="KW-1185">Reference proteome</keyword>
<proteinExistence type="predicted"/>
<dbReference type="CDD" id="cd04301">
    <property type="entry name" value="NAT_SF"/>
    <property type="match status" value="1"/>
</dbReference>
<organism evidence="4 5">
    <name type="scientific">Auxenochlorella protothecoides</name>
    <name type="common">Green microalga</name>
    <name type="synonym">Chlorella protothecoides</name>
    <dbReference type="NCBI Taxonomy" id="3075"/>
    <lineage>
        <taxon>Eukaryota</taxon>
        <taxon>Viridiplantae</taxon>
        <taxon>Chlorophyta</taxon>
        <taxon>core chlorophytes</taxon>
        <taxon>Trebouxiophyceae</taxon>
        <taxon>Chlorellales</taxon>
        <taxon>Chlorellaceae</taxon>
        <taxon>Auxenochlorella</taxon>
    </lineage>
</organism>
<protein>
    <submittedName>
        <fullName evidence="4">Peptidyl-prolyl cis-trans isomerase D</fullName>
    </submittedName>
</protein>
<evidence type="ECO:0000259" key="3">
    <source>
        <dbReference type="PROSITE" id="PS51186"/>
    </source>
</evidence>
<dbReference type="InterPro" id="IPR016181">
    <property type="entry name" value="Acyl_CoA_acyltransferase"/>
</dbReference>
<dbReference type="SUPFAM" id="SSF48452">
    <property type="entry name" value="TPR-like"/>
    <property type="match status" value="1"/>
</dbReference>